<evidence type="ECO:0000313" key="1">
    <source>
        <dbReference type="EMBL" id="KAA9007227.1"/>
    </source>
</evidence>
<proteinExistence type="predicted"/>
<evidence type="ECO:0000313" key="2">
    <source>
        <dbReference type="Proteomes" id="UP000367750"/>
    </source>
</evidence>
<dbReference type="EMBL" id="VYKK01000004">
    <property type="protein sequence ID" value="KAA9007227.1"/>
    <property type="molecule type" value="Genomic_DNA"/>
</dbReference>
<dbReference type="RefSeq" id="WP_150456517.1">
    <property type="nucleotide sequence ID" value="NZ_VYKK01000004.1"/>
</dbReference>
<dbReference type="Proteomes" id="UP000367750">
    <property type="component" value="Unassembled WGS sequence"/>
</dbReference>
<dbReference type="AlphaFoldDB" id="A0A5J5GGK0"/>
<name>A0A5J5GGK0_9BACL</name>
<comment type="caution">
    <text evidence="1">The sequence shown here is derived from an EMBL/GenBank/DDBJ whole genome shotgun (WGS) entry which is preliminary data.</text>
</comment>
<protein>
    <submittedName>
        <fullName evidence="1">Uncharacterized protein</fullName>
    </submittedName>
</protein>
<accession>A0A5J5GGK0</accession>
<organism evidence="1 2">
    <name type="scientific">Paenibacillus spiritus</name>
    <dbReference type="NCBI Taxonomy" id="2496557"/>
    <lineage>
        <taxon>Bacteria</taxon>
        <taxon>Bacillati</taxon>
        <taxon>Bacillota</taxon>
        <taxon>Bacilli</taxon>
        <taxon>Bacillales</taxon>
        <taxon>Paenibacillaceae</taxon>
        <taxon>Paenibacillus</taxon>
    </lineage>
</organism>
<keyword evidence="2" id="KW-1185">Reference proteome</keyword>
<reference evidence="1 2" key="1">
    <citation type="submission" date="2019-09" db="EMBL/GenBank/DDBJ databases">
        <title>Bacillus ochoae sp. nov., Paenibacillus whitsoniae sp. nov., Paenibacillus spiritus sp. nov. Isolated from the Mars Exploration Rover during spacecraft assembly.</title>
        <authorList>
            <person name="Seuylemezian A."/>
            <person name="Vaishampayan P."/>
        </authorList>
    </citation>
    <scope>NUCLEOTIDE SEQUENCE [LARGE SCALE GENOMIC DNA]</scope>
    <source>
        <strain evidence="1 2">MER_111</strain>
    </source>
</reference>
<sequence>MTPERKEEIEDFLHDFGRLPHYTSVDLLAALAEAQQTIARQREALVQAEDSFRWIDFNTRGGIQAKAHYSRIAITELLKGEKTE</sequence>
<gene>
    <name evidence="1" type="ORF">F4V43_01700</name>
</gene>